<evidence type="ECO:0000256" key="2">
    <source>
        <dbReference type="ARBA" id="ARBA00022737"/>
    </source>
</evidence>
<dbReference type="Gene3D" id="3.40.250.10">
    <property type="entry name" value="Rhodanese-like domain"/>
    <property type="match status" value="2"/>
</dbReference>
<dbReference type="Pfam" id="PF00581">
    <property type="entry name" value="Rhodanese"/>
    <property type="match status" value="2"/>
</dbReference>
<comment type="caution">
    <text evidence="4">The sequence shown here is derived from an EMBL/GenBank/DDBJ whole genome shotgun (WGS) entry which is preliminary data.</text>
</comment>
<dbReference type="PANTHER" id="PTHR11364">
    <property type="entry name" value="THIOSULFATE SULFERTANSFERASE"/>
    <property type="match status" value="1"/>
</dbReference>
<keyword evidence="5" id="KW-1185">Reference proteome</keyword>
<organism evidence="4 5">
    <name type="scientific">Propioniferax innocua</name>
    <dbReference type="NCBI Taxonomy" id="1753"/>
    <lineage>
        <taxon>Bacteria</taxon>
        <taxon>Bacillati</taxon>
        <taxon>Actinomycetota</taxon>
        <taxon>Actinomycetes</taxon>
        <taxon>Propionibacteriales</taxon>
        <taxon>Propionibacteriaceae</taxon>
        <taxon>Propioniferax</taxon>
    </lineage>
</organism>
<dbReference type="PANTHER" id="PTHR11364:SF27">
    <property type="entry name" value="SULFURTRANSFERASE"/>
    <property type="match status" value="1"/>
</dbReference>
<evidence type="ECO:0000313" key="4">
    <source>
        <dbReference type="EMBL" id="TQL62622.1"/>
    </source>
</evidence>
<dbReference type="CDD" id="cd01448">
    <property type="entry name" value="TST_Repeat_1"/>
    <property type="match status" value="1"/>
</dbReference>
<dbReference type="InterPro" id="IPR001307">
    <property type="entry name" value="Thiosulphate_STrfase_CS"/>
</dbReference>
<evidence type="ECO:0000259" key="3">
    <source>
        <dbReference type="PROSITE" id="PS50206"/>
    </source>
</evidence>
<gene>
    <name evidence="4" type="ORF">FB460_0406</name>
</gene>
<feature type="domain" description="Rhodanese" evidence="3">
    <location>
        <begin position="23"/>
        <end position="142"/>
    </location>
</feature>
<name>A0A542ZQJ0_9ACTN</name>
<dbReference type="InterPro" id="IPR001763">
    <property type="entry name" value="Rhodanese-like_dom"/>
</dbReference>
<sequence>MTVHEGRNPVLISVEELRHELDLGEKPAVFDVRWKLGSTAEAGRAAYMGGHIPGAVFVDLEHKLSDPNGGEGRHPLPCPDAFEHTARRLGICNDCPVVIYDDGLGLSAARMWWLLTDAGHEDVRILDGGLSAWMEAGYDIETGEVRPREGRFIAETGQLDVVDADEVESTDATVWDVRAPERFRGESDPVDHVAGHIPGSRNLPAATLFVDGALRPIPELEEILAEVKSGDIISCGSGITACQVIWALHVIGKTDVSLYAGSWSDWISDPDRAVEVSVPADA</sequence>
<dbReference type="GO" id="GO:0004792">
    <property type="term" value="F:thiosulfate-cyanide sulfurtransferase activity"/>
    <property type="evidence" value="ECO:0007669"/>
    <property type="project" value="InterPro"/>
</dbReference>
<dbReference type="EMBL" id="VFOR01000001">
    <property type="protein sequence ID" value="TQL62622.1"/>
    <property type="molecule type" value="Genomic_DNA"/>
</dbReference>
<keyword evidence="1 4" id="KW-0808">Transferase</keyword>
<dbReference type="RefSeq" id="WP_170209913.1">
    <property type="nucleotide sequence ID" value="NZ_BAAAMD010000001.1"/>
</dbReference>
<accession>A0A542ZQJ0</accession>
<dbReference type="PROSITE" id="PS50206">
    <property type="entry name" value="RHODANESE_3"/>
    <property type="match status" value="2"/>
</dbReference>
<dbReference type="SMART" id="SM00450">
    <property type="entry name" value="RHOD"/>
    <property type="match status" value="2"/>
</dbReference>
<dbReference type="InterPro" id="IPR036873">
    <property type="entry name" value="Rhodanese-like_dom_sf"/>
</dbReference>
<dbReference type="AlphaFoldDB" id="A0A542ZQJ0"/>
<evidence type="ECO:0000313" key="5">
    <source>
        <dbReference type="Proteomes" id="UP000316196"/>
    </source>
</evidence>
<dbReference type="PROSITE" id="PS00380">
    <property type="entry name" value="RHODANESE_1"/>
    <property type="match status" value="1"/>
</dbReference>
<dbReference type="SUPFAM" id="SSF52821">
    <property type="entry name" value="Rhodanese/Cell cycle control phosphatase"/>
    <property type="match status" value="2"/>
</dbReference>
<dbReference type="CDD" id="cd01449">
    <property type="entry name" value="TST_Repeat_2"/>
    <property type="match status" value="1"/>
</dbReference>
<evidence type="ECO:0000256" key="1">
    <source>
        <dbReference type="ARBA" id="ARBA00022679"/>
    </source>
</evidence>
<dbReference type="InterPro" id="IPR045078">
    <property type="entry name" value="TST/MPST-like"/>
</dbReference>
<keyword evidence="4" id="KW-0670">Pyruvate</keyword>
<dbReference type="Proteomes" id="UP000316196">
    <property type="component" value="Unassembled WGS sequence"/>
</dbReference>
<protein>
    <submittedName>
        <fullName evidence="4">Thiosulfate/3-mercaptopyruvate sulfurtransferase</fullName>
    </submittedName>
</protein>
<reference evidence="4 5" key="1">
    <citation type="submission" date="2019-06" db="EMBL/GenBank/DDBJ databases">
        <title>Sequencing the genomes of 1000 actinobacteria strains.</title>
        <authorList>
            <person name="Klenk H.-P."/>
        </authorList>
    </citation>
    <scope>NUCLEOTIDE SEQUENCE [LARGE SCALE GENOMIC DNA]</scope>
    <source>
        <strain evidence="4 5">DSM 8251</strain>
    </source>
</reference>
<keyword evidence="2" id="KW-0677">Repeat</keyword>
<feature type="domain" description="Rhodanese" evidence="3">
    <location>
        <begin position="168"/>
        <end position="275"/>
    </location>
</feature>
<proteinExistence type="predicted"/>